<sequence length="422" mass="47697">MTSTTALIHFVKPTFPDEKDNGEGRPPRVLNTRENLQAMLKANGLTLVTNAMNLELEIYKGRTRLSFSDDEVRSELVSMASRSGLPVAAIDNHLSAAGKKKFVHPVRRWLEAGEWDGVERVNDVIDCLNATDKETALIVMRKWLVGAVASLYETVFSSKCVPVLQGDQSYMKTAYIARLGAVVDGAFLEGAELNPDNKDSVLSVIRSWIVELGELERTSKNCQGSLKAFITKSIDTVRPPYARFDIKKPRQTNMIATVNGCEFLRDETGSTRYAVIELDNEVDIERLNTLLGWQYKKGSLVLIEPENLRQFWLEVKSMYTDGEGWNLELDQVKRITQVNEKFRTKPAYEEVIMDTNADADESTHKQAWMTATQVCYWLGFTVNHRAHVGRTLNNLSEKGHIQAGKKNGCSRYKMWVPHGYRV</sequence>
<protein>
    <recommendedName>
        <fullName evidence="1">Virulence-associated protein E-like domain-containing protein</fullName>
    </recommendedName>
</protein>
<dbReference type="Proteomes" id="UP000292554">
    <property type="component" value="Unassembled WGS sequence"/>
</dbReference>
<dbReference type="PANTHER" id="PTHR34985:SF1">
    <property type="entry name" value="SLR0554 PROTEIN"/>
    <property type="match status" value="1"/>
</dbReference>
<feature type="domain" description="Virulence-associated protein E-like" evidence="1">
    <location>
        <begin position="110"/>
        <end position="342"/>
    </location>
</feature>
<evidence type="ECO:0000313" key="3">
    <source>
        <dbReference type="Proteomes" id="UP000292554"/>
    </source>
</evidence>
<dbReference type="InterPro" id="IPR007936">
    <property type="entry name" value="VapE-like_dom"/>
</dbReference>
<gene>
    <name evidence="2" type="ORF">EZV61_03450</name>
</gene>
<keyword evidence="3" id="KW-1185">Reference proteome</keyword>
<organism evidence="2 3">
    <name type="scientific">Corallincola luteus</name>
    <dbReference type="NCBI Taxonomy" id="1775177"/>
    <lineage>
        <taxon>Bacteria</taxon>
        <taxon>Pseudomonadati</taxon>
        <taxon>Pseudomonadota</taxon>
        <taxon>Gammaproteobacteria</taxon>
        <taxon>Alteromonadales</taxon>
        <taxon>Psychromonadaceae</taxon>
        <taxon>Corallincola</taxon>
    </lineage>
</organism>
<accession>A0ABY2ASR5</accession>
<evidence type="ECO:0000259" key="1">
    <source>
        <dbReference type="Pfam" id="PF05272"/>
    </source>
</evidence>
<reference evidence="2 3" key="1">
    <citation type="submission" date="2019-02" db="EMBL/GenBank/DDBJ databases">
        <title>Corallincola luteus sp. nov., a marine bacterium isolated from surface sediment of Bohai Sea in China.</title>
        <authorList>
            <person name="Ren Q."/>
        </authorList>
    </citation>
    <scope>NUCLEOTIDE SEQUENCE [LARGE SCALE GENOMIC DNA]</scope>
    <source>
        <strain evidence="2 3">DASS28</strain>
    </source>
</reference>
<dbReference type="EMBL" id="SJXE01000001">
    <property type="protein sequence ID" value="TCI05638.1"/>
    <property type="molecule type" value="Genomic_DNA"/>
</dbReference>
<dbReference type="Pfam" id="PF05272">
    <property type="entry name" value="VapE-like_dom"/>
    <property type="match status" value="1"/>
</dbReference>
<dbReference type="PANTHER" id="PTHR34985">
    <property type="entry name" value="SLR0554 PROTEIN"/>
    <property type="match status" value="1"/>
</dbReference>
<name>A0ABY2ASR5_9GAMM</name>
<comment type="caution">
    <text evidence="2">The sequence shown here is derived from an EMBL/GenBank/DDBJ whole genome shotgun (WGS) entry which is preliminary data.</text>
</comment>
<proteinExistence type="predicted"/>
<evidence type="ECO:0000313" key="2">
    <source>
        <dbReference type="EMBL" id="TCI05638.1"/>
    </source>
</evidence>